<evidence type="ECO:0000256" key="2">
    <source>
        <dbReference type="ARBA" id="ARBA00023241"/>
    </source>
</evidence>
<dbReference type="InterPro" id="IPR050425">
    <property type="entry name" value="NAD(P)_dehydrat-like"/>
</dbReference>
<dbReference type="PANTHER" id="PTHR10366:SF564">
    <property type="entry name" value="STEROL-4-ALPHA-CARBOXYLATE 3-DEHYDROGENASE, DECARBOXYLATING"/>
    <property type="match status" value="1"/>
</dbReference>
<dbReference type="InterPro" id="IPR036291">
    <property type="entry name" value="NAD(P)-bd_dom_sf"/>
</dbReference>
<evidence type="ECO:0000313" key="10">
    <source>
        <dbReference type="EMBL" id="KAI5078686.1"/>
    </source>
</evidence>
<evidence type="ECO:0000256" key="8">
    <source>
        <dbReference type="ARBA" id="ARBA00049132"/>
    </source>
</evidence>
<sequence length="314" mass="34708">MLKAQHGRNFTEQASERPGSIFIRTMDADLPKVLVTGSTGHLGSWLVMRLLEKGYRVKASVLNADDKQDLHPFSLISPSKLERLEIVKADLLVEGDFDDAVQGCDGVFHLACPTNFSAEDPQKQAINPAVQGTLNVLRSCIKTRSVKRVLHVSSAGAIRTPGKDDADRVFDESCWTDVDFCLKSKMSGWPYFVAKTLGERAAVEFARMHNLDLVVANPTLVTGPFLLPRIPNSIKDALALVTEARGRYVCSAVDASITDVADIIRSQLDLSYLGEPEIHYFDSSKLKTLGFQYKYTLKDMLLDAIECCKEKGLL</sequence>
<dbReference type="FunFam" id="3.40.50.720:FF:000085">
    <property type="entry name" value="Dihydroflavonol reductase"/>
    <property type="match status" value="1"/>
</dbReference>
<evidence type="ECO:0000256" key="6">
    <source>
        <dbReference type="ARBA" id="ARBA00042087"/>
    </source>
</evidence>
<gene>
    <name evidence="10" type="ORF">GOP47_0006357</name>
</gene>
<evidence type="ECO:0000256" key="5">
    <source>
        <dbReference type="ARBA" id="ARBA00039057"/>
    </source>
</evidence>
<dbReference type="InterPro" id="IPR001509">
    <property type="entry name" value="Epimerase_deHydtase"/>
</dbReference>
<dbReference type="Gene3D" id="3.40.50.720">
    <property type="entry name" value="NAD(P)-binding Rossmann-like Domain"/>
    <property type="match status" value="1"/>
</dbReference>
<dbReference type="GO" id="GO:0047890">
    <property type="term" value="F:flavanone 4-reductase activity"/>
    <property type="evidence" value="ECO:0007669"/>
    <property type="project" value="UniProtKB-EC"/>
</dbReference>
<proteinExistence type="inferred from homology"/>
<dbReference type="Pfam" id="PF01370">
    <property type="entry name" value="Epimerase"/>
    <property type="match status" value="1"/>
</dbReference>
<comment type="catalytic activity">
    <reaction evidence="8">
        <text>a (2R,3S,4S)-leucoanthocyanidin + NADP(+) = a (2R,3R)-dihydroflavonol + NADPH + H(+)</text>
        <dbReference type="Rhea" id="RHEA:54444"/>
        <dbReference type="ChEBI" id="CHEBI:15378"/>
        <dbReference type="ChEBI" id="CHEBI:57783"/>
        <dbReference type="ChEBI" id="CHEBI:58349"/>
        <dbReference type="ChEBI" id="CHEBI:138176"/>
        <dbReference type="ChEBI" id="CHEBI:138188"/>
        <dbReference type="EC" id="1.1.1.219"/>
    </reaction>
</comment>
<keyword evidence="1" id="KW-0560">Oxidoreductase</keyword>
<dbReference type="OrthoDB" id="2735536at2759"/>
<dbReference type="GO" id="GO:0045552">
    <property type="term" value="F:dihydroflavanol 4-reductase activity"/>
    <property type="evidence" value="ECO:0007669"/>
    <property type="project" value="UniProtKB-EC"/>
</dbReference>
<name>A0A9D4ZME9_ADICA</name>
<comment type="similarity">
    <text evidence="3">Belongs to the NAD(P)-dependent epimerase/dehydratase family. Dihydroflavonol-4-reductase subfamily.</text>
</comment>
<dbReference type="EC" id="1.1.1.234" evidence="4"/>
<evidence type="ECO:0000256" key="4">
    <source>
        <dbReference type="ARBA" id="ARBA00039055"/>
    </source>
</evidence>
<evidence type="ECO:0000259" key="9">
    <source>
        <dbReference type="Pfam" id="PF01370"/>
    </source>
</evidence>
<keyword evidence="2" id="KW-0284">Flavonoid biosynthesis</keyword>
<dbReference type="EMBL" id="JABFUD020000006">
    <property type="protein sequence ID" value="KAI5078686.1"/>
    <property type="molecule type" value="Genomic_DNA"/>
</dbReference>
<evidence type="ECO:0000256" key="3">
    <source>
        <dbReference type="ARBA" id="ARBA00023445"/>
    </source>
</evidence>
<comment type="catalytic activity">
    <reaction evidence="7">
        <text>(2S)-flavan-4-ol + NADP(+) = (2S)-flavanone + NADPH + H(+)</text>
        <dbReference type="Rhea" id="RHEA:11228"/>
        <dbReference type="ChEBI" id="CHEBI:15378"/>
        <dbReference type="ChEBI" id="CHEBI:15605"/>
        <dbReference type="ChEBI" id="CHEBI:15606"/>
        <dbReference type="ChEBI" id="CHEBI:57783"/>
        <dbReference type="ChEBI" id="CHEBI:58349"/>
        <dbReference type="EC" id="1.1.1.234"/>
    </reaction>
</comment>
<accession>A0A9D4ZME9</accession>
<evidence type="ECO:0000256" key="1">
    <source>
        <dbReference type="ARBA" id="ARBA00023002"/>
    </source>
</evidence>
<dbReference type="PANTHER" id="PTHR10366">
    <property type="entry name" value="NAD DEPENDENT EPIMERASE/DEHYDRATASE"/>
    <property type="match status" value="1"/>
</dbReference>
<dbReference type="AlphaFoldDB" id="A0A9D4ZME9"/>
<reference evidence="10" key="1">
    <citation type="submission" date="2021-01" db="EMBL/GenBank/DDBJ databases">
        <title>Adiantum capillus-veneris genome.</title>
        <authorList>
            <person name="Fang Y."/>
            <person name="Liao Q."/>
        </authorList>
    </citation>
    <scope>NUCLEOTIDE SEQUENCE</scope>
    <source>
        <strain evidence="10">H3</strain>
        <tissue evidence="10">Leaf</tissue>
    </source>
</reference>
<dbReference type="Proteomes" id="UP000886520">
    <property type="component" value="Chromosome 6"/>
</dbReference>
<dbReference type="GO" id="GO:0009813">
    <property type="term" value="P:flavonoid biosynthetic process"/>
    <property type="evidence" value="ECO:0007669"/>
    <property type="project" value="UniProtKB-KW"/>
</dbReference>
<dbReference type="SUPFAM" id="SSF51735">
    <property type="entry name" value="NAD(P)-binding Rossmann-fold domains"/>
    <property type="match status" value="1"/>
</dbReference>
<comment type="caution">
    <text evidence="10">The sequence shown here is derived from an EMBL/GenBank/DDBJ whole genome shotgun (WGS) entry which is preliminary data.</text>
</comment>
<protein>
    <recommendedName>
        <fullName evidence="6">Flavanone 4-reductase</fullName>
        <ecNumber evidence="5">1.1.1.219</ecNumber>
        <ecNumber evidence="4">1.1.1.234</ecNumber>
    </recommendedName>
</protein>
<evidence type="ECO:0000313" key="11">
    <source>
        <dbReference type="Proteomes" id="UP000886520"/>
    </source>
</evidence>
<organism evidence="10 11">
    <name type="scientific">Adiantum capillus-veneris</name>
    <name type="common">Maidenhair fern</name>
    <dbReference type="NCBI Taxonomy" id="13818"/>
    <lineage>
        <taxon>Eukaryota</taxon>
        <taxon>Viridiplantae</taxon>
        <taxon>Streptophyta</taxon>
        <taxon>Embryophyta</taxon>
        <taxon>Tracheophyta</taxon>
        <taxon>Polypodiopsida</taxon>
        <taxon>Polypodiidae</taxon>
        <taxon>Polypodiales</taxon>
        <taxon>Pteridineae</taxon>
        <taxon>Pteridaceae</taxon>
        <taxon>Vittarioideae</taxon>
        <taxon>Adiantum</taxon>
    </lineage>
</organism>
<feature type="domain" description="NAD-dependent epimerase/dehydratase" evidence="9">
    <location>
        <begin position="33"/>
        <end position="225"/>
    </location>
</feature>
<dbReference type="EC" id="1.1.1.219" evidence="5"/>
<keyword evidence="11" id="KW-1185">Reference proteome</keyword>
<evidence type="ECO:0000256" key="7">
    <source>
        <dbReference type="ARBA" id="ARBA00048870"/>
    </source>
</evidence>